<accession>A0A0K2Y415</accession>
<keyword evidence="2" id="KW-0732">Signal</keyword>
<feature type="region of interest" description="Disordered" evidence="1">
    <location>
        <begin position="561"/>
        <end position="580"/>
    </location>
</feature>
<dbReference type="GeneID" id="82132012"/>
<dbReference type="PRINTS" id="PR01776">
    <property type="entry name" value="HPOMPFAMILY"/>
</dbReference>
<evidence type="ECO:0008006" key="5">
    <source>
        <dbReference type="Google" id="ProtNLM"/>
    </source>
</evidence>
<evidence type="ECO:0000313" key="4">
    <source>
        <dbReference type="Proteomes" id="UP000043437"/>
    </source>
</evidence>
<evidence type="ECO:0000256" key="2">
    <source>
        <dbReference type="SAM" id="SignalP"/>
    </source>
</evidence>
<gene>
    <name evidence="3" type="ORF">HAL07_10540</name>
</gene>
<sequence>MKKNTKRKPYKYTVSLALASCFGFVPSLDAVDSTPQGPMNVNQLVQSVSSILGGQYNPTNSSPTQTSFGSSAAGTIYVNDQGNAVGLGTSGTWTTGGSWNTTTGATTSGLNNNPTISNYNLYGKDGLLSNFNDSNGVGLNYNYTNPLASLGNQFSLASLYYGYRTALAGATGANNLLNPGTAITNNYYTTLNGASAISGAKGNLGTSLLNNAGQQTQVNALLTSLYTTITNINKAINVSGTGATGVANYVADYSSSGAVGSTGATFLGALNSIASDNGNASSLSGLASSINTLSTALGIKALGTSDQVTANTAIFGATPQTLGNSTYTVSGAALTALQNIDTLQGLVNGGIVTTQTPQNSTTTNYISNANYTAAYTLYNAQSSNLNVITNNILNGASVSQVAAAIDALNKNGFGVANAGQLQTALNGLVNPSQYKAVYDAYDAIAKAITDSQTNASSSKPSYTAIFTNATTNAAIINSLVQFGDAYTQLTNSGNTAVSVGGGSLFNLLQGGVSSNNAQAQALYNALNGTSSALNALNAALSALKGVSNDNTAANPLYVSSTTTTNGSGTAQNKNSQYPINGAGTNASPTITSYTTTSAANTTALTKAEYTALSSLLGNAITYSSGQSTLAGLLKGGGSVAQQILTVGLQNAAANSLLGADNTTNPAATTINQIKAIYGSQELLSAYIGAALNPNNNIKPDTQAQILTGLNQALSASQADNGLIAQTVGTIKGLLNSSTLGNANITAPSLATLATDLGVSSGTPFKGTATISEISAALSAMTELKGIVAGSDAAGMSAAATAAKATDFASNLQLVVDNISEITIKATSATATATTLATVFNGLSSTAGPIDDKITVAGPNKTQVEAAIVSLLGGTAGMSGNSATSNPLTAFTAATSAYTNISDLSTEVTNVINLATKIDAVTTNAVSAWGSTFLGSGIVGGSLSNIATAQSAITTYDNKVAASFTPSQQQDFVSGLASNPKTTIQTLQAEAQNYLNAYNAWKELGNGANATWNSSGVQLSSNTLSSLLSAAGAKPGIDLGFATTAANGIQGALDAIKTAVGNTTFTSSSFSKSLSTLGAIDTSGTTLYNLNTAVAALFKADPKFFAAGTQTTASAGNLNNISNIYVGNLVLQNGAVQGNPSEGIGSTSVGGGFQQNPSASAYFTNLVNLNTITDLLGNVVGGTASNPAISSNYTTAFSTSVTNGAGSTANGVVNGVMNYTSSTANNFAYLTSPASGFKTGEDATLFVQELIKLGNAIGPGVTLGNISTADMNALKAFFTTPGNGTSSGDLYNALTAWRAIAFASSSAPAGTQSLLTQMGTLVGDASAATSATGVIQLLNDANNLYNANAGLTGSSGLAGAQVSNSLLSVNSTNAAAFNQATNAATALGQLISALKDGGVSSSNSASTVAGNVIGLIQDLNTYNHNIALLNNLAPTSTGAQAGASVASQILNYLQQNTSMGNVLQTASQANAQKLEGLLNRLQYLQGLQAQVQQAIDNNPYALVMGKSQAASSTALQASGKALTSSTGLFNTATGNTLFSSKTADGVTTYTPTSDMSSNFASLDGTMGYQMANLSNYNGLIADLSNSSSSILLNPNSTVEQSAAQTALNNIAKSVYNITNYFAPVSAPTAAGGTSANTSSFNTISNAYTTMNSALGLNPGQTANSTITGIFSTGASGAAGSGAVSSLSSFLTASTEQAGAATNKSTVLQGMQAIVDLNGLFGSIQSNAAGNAASTGYTNFTNSIATLSSAGQPSNNITAATGGAINAAIANLMSNFNQTSGGSTNYATNASLTYQYSGKMVQVLQALENNPTAASLINSSTAIDATAVNNNFTGSSAKTAAWTSLQNALTSIVGKENAGNVAPSVSSAANTVTLLQAAQKLVGLEGVTGGAKTDGGSGSLAGLLQILNSGMANYIAPNSANIVNAIPQLIQKAQTLEALYTTIQASTVASAAANSTVLLPGSAAADTAIGIKPSEYQIISQIVTQADAIMSNSTSSSSATDTGGVLNTDQAALQYAQSQTSSTASIPKSNALSSASFAGLVAYELQQQNPGVSAIKDVTQAGAAITAATPAQLSAAVNAALSNSALTTTMMQPVVDNALKSVLEQISTYTNNSNTLQPMLNSSKASIQGILNAALNNASSLQGLLSKLNPSATDLSGGNVSSTGLSSTGLLPSKIIAKIEQTLANMKTNSATYTAASTAIQNGTSAAAKQAQQIEAAITAQNAMNANLNALTILGNTQFNSQTVGNYLNEVATVTQAQAEYMAANYNLPALMAQLNGLKSDFDSNNGQGVFKAIATAYQTIMQSGNLNPSAATQSLANLVSDISSLQDQVVNALAGLMQQNGAGQTQQNGGAQVMASVKGGGEAHSGVLMVTLDKQGGGSKLFEMPAGNPQQQINALKTLLQNLQSTSAFAKASLMKLNSDLKSMAVATTRTASHMPMQTMNSNGNMYGIDVQFGYKQFFGKKKRWGVRYYANFSYQHGTFMTSDASELDNFVYGAGVDALYNFYESKDGKYTSGLFAGLMLEGSSWAVKGQSYYQAMMNAFNATGGHATMNTSYFQIPINIGFRTNVNKHNGFEIGLRIPLATNYYFKGVSAAGQKLDIAYKRNVSVFFNYVYNF</sequence>
<dbReference type="InterPro" id="IPR002718">
    <property type="entry name" value="OMP_Helicobacter"/>
</dbReference>
<dbReference type="Pfam" id="PF01856">
    <property type="entry name" value="HP_OMP"/>
    <property type="match status" value="1"/>
</dbReference>
<proteinExistence type="predicted"/>
<dbReference type="RefSeq" id="WP_053945356.1">
    <property type="nucleotide sequence ID" value="NZ_CDMG01000008.1"/>
</dbReference>
<feature type="signal peptide" evidence="2">
    <location>
        <begin position="1"/>
        <end position="30"/>
    </location>
</feature>
<organism evidence="3 4">
    <name type="scientific">Helicobacter ailurogastricus</name>
    <dbReference type="NCBI Taxonomy" id="1578720"/>
    <lineage>
        <taxon>Bacteria</taxon>
        <taxon>Pseudomonadati</taxon>
        <taxon>Campylobacterota</taxon>
        <taxon>Epsilonproteobacteria</taxon>
        <taxon>Campylobacterales</taxon>
        <taxon>Helicobacteraceae</taxon>
        <taxon>Helicobacter</taxon>
    </lineage>
</organism>
<feature type="chain" id="PRO_5005490920" description="Autotransporter domain-containing protein" evidence="2">
    <location>
        <begin position="31"/>
        <end position="2614"/>
    </location>
</feature>
<name>A0A0K2Y415_9HELI</name>
<evidence type="ECO:0000313" key="3">
    <source>
        <dbReference type="EMBL" id="CRF52589.1"/>
    </source>
</evidence>
<dbReference type="EMBL" id="CDMG01000008">
    <property type="protein sequence ID" value="CRF52589.1"/>
    <property type="molecule type" value="Genomic_DNA"/>
</dbReference>
<evidence type="ECO:0000256" key="1">
    <source>
        <dbReference type="SAM" id="MobiDB-lite"/>
    </source>
</evidence>
<dbReference type="Proteomes" id="UP000043437">
    <property type="component" value="Unassembled WGS sequence"/>
</dbReference>
<protein>
    <recommendedName>
        <fullName evidence="5">Autotransporter domain-containing protein</fullName>
    </recommendedName>
</protein>
<reference evidence="4" key="1">
    <citation type="submission" date="2014-12" db="EMBL/GenBank/DDBJ databases">
        <authorList>
            <person name="Jaenicke S."/>
        </authorList>
    </citation>
    <scope>NUCLEOTIDE SEQUENCE [LARGE SCALE GENOMIC DNA]</scope>
</reference>